<name>A0ABQ0ALE8_9RHOB</name>
<gene>
    <name evidence="2" type="ORF">NBRC116598_21310</name>
</gene>
<proteinExistence type="predicted"/>
<organism evidence="2 3">
    <name type="scientific">Pseudophaeobacter arcticus</name>
    <dbReference type="NCBI Taxonomy" id="385492"/>
    <lineage>
        <taxon>Bacteria</taxon>
        <taxon>Pseudomonadati</taxon>
        <taxon>Pseudomonadota</taxon>
        <taxon>Alphaproteobacteria</taxon>
        <taxon>Rhodobacterales</taxon>
        <taxon>Paracoccaceae</taxon>
        <taxon>Pseudophaeobacter</taxon>
    </lineage>
</organism>
<accession>A0ABQ0ALE8</accession>
<dbReference type="InterPro" id="IPR046787">
    <property type="entry name" value="DnaT_2"/>
</dbReference>
<evidence type="ECO:0000313" key="3">
    <source>
        <dbReference type="Proteomes" id="UP001441944"/>
    </source>
</evidence>
<reference evidence="2 3" key="1">
    <citation type="submission" date="2024-04" db="EMBL/GenBank/DDBJ databases">
        <title>Draft genome sequence of Pseudophaeobacter arcticus NBRC 116598.</title>
        <authorList>
            <person name="Miyakawa T."/>
            <person name="Kusuya Y."/>
            <person name="Miura T."/>
        </authorList>
    </citation>
    <scope>NUCLEOTIDE SEQUENCE [LARGE SCALE GENOMIC DNA]</scope>
    <source>
        <strain evidence="2 3">SU-CL00105</strain>
    </source>
</reference>
<protein>
    <recommendedName>
        <fullName evidence="1">Putative DnaT-like domain-containing protein</fullName>
    </recommendedName>
</protein>
<feature type="domain" description="Putative DnaT-like" evidence="1">
    <location>
        <begin position="1"/>
        <end position="155"/>
    </location>
</feature>
<dbReference type="Pfam" id="PF20557">
    <property type="entry name" value="DnaT_2"/>
    <property type="match status" value="1"/>
</dbReference>
<comment type="caution">
    <text evidence="2">The sequence shown here is derived from an EMBL/GenBank/DDBJ whole genome shotgun (WGS) entry which is preliminary data.</text>
</comment>
<evidence type="ECO:0000259" key="1">
    <source>
        <dbReference type="Pfam" id="PF20557"/>
    </source>
</evidence>
<keyword evidence="3" id="KW-1185">Reference proteome</keyword>
<evidence type="ECO:0000313" key="2">
    <source>
        <dbReference type="EMBL" id="GAA6196687.1"/>
    </source>
</evidence>
<dbReference type="Proteomes" id="UP001441944">
    <property type="component" value="Unassembled WGS sequence"/>
</dbReference>
<dbReference type="EMBL" id="BAABWU010000007">
    <property type="protein sequence ID" value="GAA6196687.1"/>
    <property type="molecule type" value="Genomic_DNA"/>
</dbReference>
<sequence>MVLTVETGAIVAGADSYVSLAVYQAYGAARGWTMGADDTADDVNLRRAFDGINRLWSYLGELESSDQPGAFPRSLWAGVPRKVQNAQCELAYLIQGGLDPFATIDSSATSETVKVGPISIGGDSLPTGRPRIVAVEALLRPYLGAGPGQARMVRG</sequence>
<dbReference type="RefSeq" id="WP_353399793.1">
    <property type="nucleotide sequence ID" value="NZ_BAABWU010000007.1"/>
</dbReference>